<evidence type="ECO:0000313" key="3">
    <source>
        <dbReference type="EMBL" id="GMA19293.1"/>
    </source>
</evidence>
<sequence>MFARTRTSSLNPTLTTLSTAVAATLLAAGAAVTGLPGSVSPAAASVGTAAVHCPRGWGSLPQASTGTGTGVVTGVRSGTHPCYDRLVVDLGRMSGTVGYRAGYAKTFTTIASGETRDLRGAATLMVSVQAPAYDSSGRPTYVPANRWEVVSTSGYPTIKQVAWGGSFEGETLLGIGTRARLPMRVSVLTDGTNQRLVVDVAHRW</sequence>
<dbReference type="InterPro" id="IPR056303">
    <property type="entry name" value="AMIN-like"/>
</dbReference>
<dbReference type="EMBL" id="BSUJ01000001">
    <property type="protein sequence ID" value="GMA19293.1"/>
    <property type="molecule type" value="Genomic_DNA"/>
</dbReference>
<gene>
    <name evidence="3" type="ORF">GCM10025862_13140</name>
</gene>
<feature type="chain" id="PRO_5045827863" description="AMIN-like domain-containing protein" evidence="1">
    <location>
        <begin position="23"/>
        <end position="204"/>
    </location>
</feature>
<comment type="caution">
    <text evidence="3">The sequence shown here is derived from an EMBL/GenBank/DDBJ whole genome shotgun (WGS) entry which is preliminary data.</text>
</comment>
<dbReference type="RefSeq" id="WP_241441809.1">
    <property type="nucleotide sequence ID" value="NZ_BSUJ01000001.1"/>
</dbReference>
<evidence type="ECO:0000313" key="4">
    <source>
        <dbReference type="Proteomes" id="UP001157109"/>
    </source>
</evidence>
<proteinExistence type="predicted"/>
<dbReference type="Proteomes" id="UP001157109">
    <property type="component" value="Unassembled WGS sequence"/>
</dbReference>
<protein>
    <recommendedName>
        <fullName evidence="2">AMIN-like domain-containing protein</fullName>
    </recommendedName>
</protein>
<feature type="domain" description="AMIN-like" evidence="2">
    <location>
        <begin position="71"/>
        <end position="202"/>
    </location>
</feature>
<organism evidence="3 4">
    <name type="scientific">Arsenicicoccus piscis</name>
    <dbReference type="NCBI Taxonomy" id="673954"/>
    <lineage>
        <taxon>Bacteria</taxon>
        <taxon>Bacillati</taxon>
        <taxon>Actinomycetota</taxon>
        <taxon>Actinomycetes</taxon>
        <taxon>Micrococcales</taxon>
        <taxon>Intrasporangiaceae</taxon>
        <taxon>Arsenicicoccus</taxon>
    </lineage>
</organism>
<evidence type="ECO:0000256" key="1">
    <source>
        <dbReference type="SAM" id="SignalP"/>
    </source>
</evidence>
<feature type="signal peptide" evidence="1">
    <location>
        <begin position="1"/>
        <end position="22"/>
    </location>
</feature>
<keyword evidence="4" id="KW-1185">Reference proteome</keyword>
<name>A0ABQ6HMH8_9MICO</name>
<evidence type="ECO:0000259" key="2">
    <source>
        <dbReference type="Pfam" id="PF24837"/>
    </source>
</evidence>
<reference evidence="4" key="1">
    <citation type="journal article" date="2019" name="Int. J. Syst. Evol. Microbiol.">
        <title>The Global Catalogue of Microorganisms (GCM) 10K type strain sequencing project: providing services to taxonomists for standard genome sequencing and annotation.</title>
        <authorList>
            <consortium name="The Broad Institute Genomics Platform"/>
            <consortium name="The Broad Institute Genome Sequencing Center for Infectious Disease"/>
            <person name="Wu L."/>
            <person name="Ma J."/>
        </authorList>
    </citation>
    <scope>NUCLEOTIDE SEQUENCE [LARGE SCALE GENOMIC DNA]</scope>
    <source>
        <strain evidence="4">NBRC 105830</strain>
    </source>
</reference>
<dbReference type="Pfam" id="PF24837">
    <property type="entry name" value="AMIN-like"/>
    <property type="match status" value="1"/>
</dbReference>
<keyword evidence="1" id="KW-0732">Signal</keyword>
<accession>A0ABQ6HMH8</accession>